<dbReference type="GeneID" id="30971696"/>
<dbReference type="EMBL" id="KV878974">
    <property type="protein sequence ID" value="OJK01310.1"/>
    <property type="molecule type" value="Genomic_DNA"/>
</dbReference>
<feature type="region of interest" description="Disordered" evidence="1">
    <location>
        <begin position="138"/>
        <end position="170"/>
    </location>
</feature>
<keyword evidence="3" id="KW-1185">Reference proteome</keyword>
<dbReference type="InterPro" id="IPR021858">
    <property type="entry name" value="Fun_TF"/>
</dbReference>
<gene>
    <name evidence="2" type="ORF">ASPACDRAFT_1866705</name>
</gene>
<organism evidence="2 3">
    <name type="scientific">Aspergillus aculeatus (strain ATCC 16872 / CBS 172.66 / WB 5094)</name>
    <dbReference type="NCBI Taxonomy" id="690307"/>
    <lineage>
        <taxon>Eukaryota</taxon>
        <taxon>Fungi</taxon>
        <taxon>Dikarya</taxon>
        <taxon>Ascomycota</taxon>
        <taxon>Pezizomycotina</taxon>
        <taxon>Eurotiomycetes</taxon>
        <taxon>Eurotiomycetidae</taxon>
        <taxon>Eurotiales</taxon>
        <taxon>Aspergillaceae</taxon>
        <taxon>Aspergillus</taxon>
        <taxon>Aspergillus subgen. Circumdati</taxon>
    </lineage>
</organism>
<proteinExistence type="predicted"/>
<feature type="compositionally biased region" description="Low complexity" evidence="1">
    <location>
        <begin position="149"/>
        <end position="163"/>
    </location>
</feature>
<dbReference type="Pfam" id="PF11951">
    <property type="entry name" value="Fungal_trans_2"/>
    <property type="match status" value="1"/>
</dbReference>
<dbReference type="OrthoDB" id="4158087at2759"/>
<reference evidence="3" key="1">
    <citation type="journal article" date="2017" name="Genome Biol.">
        <title>Comparative genomics reveals high biological diversity and specific adaptations in the industrially and medically important fungal genus Aspergillus.</title>
        <authorList>
            <person name="de Vries R.P."/>
            <person name="Riley R."/>
            <person name="Wiebenga A."/>
            <person name="Aguilar-Osorio G."/>
            <person name="Amillis S."/>
            <person name="Uchima C.A."/>
            <person name="Anderluh G."/>
            <person name="Asadollahi M."/>
            <person name="Askin M."/>
            <person name="Barry K."/>
            <person name="Battaglia E."/>
            <person name="Bayram O."/>
            <person name="Benocci T."/>
            <person name="Braus-Stromeyer S.A."/>
            <person name="Caldana C."/>
            <person name="Canovas D."/>
            <person name="Cerqueira G.C."/>
            <person name="Chen F."/>
            <person name="Chen W."/>
            <person name="Choi C."/>
            <person name="Clum A."/>
            <person name="Dos Santos R.A."/>
            <person name="Damasio A.R."/>
            <person name="Diallinas G."/>
            <person name="Emri T."/>
            <person name="Fekete E."/>
            <person name="Flipphi M."/>
            <person name="Freyberg S."/>
            <person name="Gallo A."/>
            <person name="Gournas C."/>
            <person name="Habgood R."/>
            <person name="Hainaut M."/>
            <person name="Harispe M.L."/>
            <person name="Henrissat B."/>
            <person name="Hilden K.S."/>
            <person name="Hope R."/>
            <person name="Hossain A."/>
            <person name="Karabika E."/>
            <person name="Karaffa L."/>
            <person name="Karanyi Z."/>
            <person name="Krasevec N."/>
            <person name="Kuo A."/>
            <person name="Kusch H."/>
            <person name="LaButti K."/>
            <person name="Lagendijk E.L."/>
            <person name="Lapidus A."/>
            <person name="Levasseur A."/>
            <person name="Lindquist E."/>
            <person name="Lipzen A."/>
            <person name="Logrieco A.F."/>
            <person name="MacCabe A."/>
            <person name="Maekelae M.R."/>
            <person name="Malavazi I."/>
            <person name="Melin P."/>
            <person name="Meyer V."/>
            <person name="Mielnichuk N."/>
            <person name="Miskei M."/>
            <person name="Molnar A.P."/>
            <person name="Mule G."/>
            <person name="Ngan C.Y."/>
            <person name="Orejas M."/>
            <person name="Orosz E."/>
            <person name="Ouedraogo J.P."/>
            <person name="Overkamp K.M."/>
            <person name="Park H.-S."/>
            <person name="Perrone G."/>
            <person name="Piumi F."/>
            <person name="Punt P.J."/>
            <person name="Ram A.F."/>
            <person name="Ramon A."/>
            <person name="Rauscher S."/>
            <person name="Record E."/>
            <person name="Riano-Pachon D.M."/>
            <person name="Robert V."/>
            <person name="Roehrig J."/>
            <person name="Ruller R."/>
            <person name="Salamov A."/>
            <person name="Salih N.S."/>
            <person name="Samson R.A."/>
            <person name="Sandor E."/>
            <person name="Sanguinetti M."/>
            <person name="Schuetze T."/>
            <person name="Sepcic K."/>
            <person name="Shelest E."/>
            <person name="Sherlock G."/>
            <person name="Sophianopoulou V."/>
            <person name="Squina F.M."/>
            <person name="Sun H."/>
            <person name="Susca A."/>
            <person name="Todd R.B."/>
            <person name="Tsang A."/>
            <person name="Unkles S.E."/>
            <person name="van de Wiele N."/>
            <person name="van Rossen-Uffink D."/>
            <person name="Oliveira J.V."/>
            <person name="Vesth T.C."/>
            <person name="Visser J."/>
            <person name="Yu J.-H."/>
            <person name="Zhou M."/>
            <person name="Andersen M.R."/>
            <person name="Archer D.B."/>
            <person name="Baker S.E."/>
            <person name="Benoit I."/>
            <person name="Brakhage A.A."/>
            <person name="Braus G.H."/>
            <person name="Fischer R."/>
            <person name="Frisvad J.C."/>
            <person name="Goldman G.H."/>
            <person name="Houbraken J."/>
            <person name="Oakley B."/>
            <person name="Pocsi I."/>
            <person name="Scazzocchio C."/>
            <person name="Seiboth B."/>
            <person name="vanKuyk P.A."/>
            <person name="Wortman J."/>
            <person name="Dyer P.S."/>
            <person name="Grigoriev I.V."/>
        </authorList>
    </citation>
    <scope>NUCLEOTIDE SEQUENCE [LARGE SCALE GENOMIC DNA]</scope>
    <source>
        <strain evidence="3">ATCC 16872 / CBS 172.66 / WB 5094</strain>
    </source>
</reference>
<protein>
    <recommendedName>
        <fullName evidence="4">Tachykinin family protein</fullName>
    </recommendedName>
</protein>
<evidence type="ECO:0000256" key="1">
    <source>
        <dbReference type="SAM" id="MobiDB-lite"/>
    </source>
</evidence>
<dbReference type="STRING" id="690307.A0A1L9WYL2"/>
<sequence>MHVLPARLARTDAVGTSSAPQEPYHLPGTGITPAEKTKEQVLDPQPCSDLTSRAATVATPDDAGQPSPKPRTAPGARAGRPTLFWIHANPKSISKGTRAEDLKRIRSHVMSEHNRKKRLASTQLHKRRTWKQVAFRSAPVKPDSGPHGQAQAQAPTPAQEQSAVLPSQEKGTEVLSSVSSLIPRGLGLQSAIDPFNTSHTPLTDRMMRHLQHFLVDLSQDGVPFQSGRLDKIKMHWGKLIQNNAACLHACICVASSDIALRTRELPLKASRNKGFSALLLDTFHHRGETIRLVNSGLSDPARAASDGLIASVSMLLTIEIATGTPAYLKMHLAGLRQMVGLRKSFIDVPYPVRYQISWTDSRVACMSLTKPIFPPVRNPRPETHPIPPPTAHLARLGTALLQLSHCPGATISPKLAEIIHDLVQLTWYAEAIHAAESDSPPLYDDDDEPTEDYFNGEVLYVEYMLLSDRYTATGLAKDDDASIEGCVRLACLLFHNSTLWSFYPSMAGLFPQPIRALRVALEQLLDPARGASPIIPLPAAYPNLLLWVLVMGACSCSSSCSSASANVSAALAPERAFFVRTLARALHAHAVTSPDELRRRLGLFFYLDRCYLAELRGLWEELRAVPSQP</sequence>
<name>A0A1L9WYL2_ASPA1</name>
<evidence type="ECO:0000313" key="3">
    <source>
        <dbReference type="Proteomes" id="UP000184546"/>
    </source>
</evidence>
<dbReference type="PANTHER" id="PTHR37540">
    <property type="entry name" value="TRANSCRIPTION FACTOR (ACR-2), PUTATIVE-RELATED-RELATED"/>
    <property type="match status" value="1"/>
</dbReference>
<dbReference type="RefSeq" id="XP_020057649.1">
    <property type="nucleotide sequence ID" value="XM_020197882.1"/>
</dbReference>
<dbReference type="VEuPathDB" id="FungiDB:ASPACDRAFT_1866705"/>
<feature type="region of interest" description="Disordered" evidence="1">
    <location>
        <begin position="1"/>
        <end position="81"/>
    </location>
</feature>
<accession>A0A1L9WYL2</accession>
<evidence type="ECO:0008006" key="4">
    <source>
        <dbReference type="Google" id="ProtNLM"/>
    </source>
</evidence>
<evidence type="ECO:0000313" key="2">
    <source>
        <dbReference type="EMBL" id="OJK01310.1"/>
    </source>
</evidence>
<dbReference type="PANTHER" id="PTHR37540:SF5">
    <property type="entry name" value="TRANSCRIPTION FACTOR DOMAIN-CONTAINING PROTEIN"/>
    <property type="match status" value="1"/>
</dbReference>
<dbReference type="OMA" id="PIRYQIS"/>
<dbReference type="AlphaFoldDB" id="A0A1L9WYL2"/>
<dbReference type="Proteomes" id="UP000184546">
    <property type="component" value="Unassembled WGS sequence"/>
</dbReference>